<dbReference type="PANTHER" id="PTHR24248">
    <property type="entry name" value="ADRENERGIC RECEPTOR-RELATED G-PROTEIN COUPLED RECEPTOR"/>
    <property type="match status" value="1"/>
</dbReference>
<feature type="transmembrane region" description="Helical" evidence="9">
    <location>
        <begin position="39"/>
        <end position="64"/>
    </location>
</feature>
<feature type="transmembrane region" description="Helical" evidence="9">
    <location>
        <begin position="177"/>
        <end position="195"/>
    </location>
</feature>
<keyword evidence="8" id="KW-0807">Transducer</keyword>
<dbReference type="PRINTS" id="PR00237">
    <property type="entry name" value="GPCRRHODOPSN"/>
</dbReference>
<dbReference type="OrthoDB" id="10071887at2759"/>
<gene>
    <name evidence="11" type="ORF">HOLleu_04898</name>
</gene>
<keyword evidence="6 9" id="KW-0472">Membrane</keyword>
<dbReference type="InterPro" id="IPR000276">
    <property type="entry name" value="GPCR_Rhodpsn"/>
</dbReference>
<keyword evidence="5" id="KW-0297">G-protein coupled receptor</keyword>
<feature type="domain" description="G-protein coupled receptors family 1 profile" evidence="10">
    <location>
        <begin position="17"/>
        <end position="364"/>
    </location>
</feature>
<dbReference type="CDD" id="cd00637">
    <property type="entry name" value="7tm_classA_rhodopsin-like"/>
    <property type="match status" value="1"/>
</dbReference>
<reference evidence="11" key="1">
    <citation type="submission" date="2021-10" db="EMBL/GenBank/DDBJ databases">
        <title>Tropical sea cucumber genome reveals ecological adaptation and Cuvierian tubules defense mechanism.</title>
        <authorList>
            <person name="Chen T."/>
        </authorList>
    </citation>
    <scope>NUCLEOTIDE SEQUENCE</scope>
    <source>
        <strain evidence="11">Nanhai2018</strain>
        <tissue evidence="11">Muscle</tissue>
    </source>
</reference>
<accession>A0A9Q1CIW4</accession>
<dbReference type="AlphaFoldDB" id="A0A9Q1CIW4"/>
<dbReference type="GO" id="GO:0004930">
    <property type="term" value="F:G protein-coupled receptor activity"/>
    <property type="evidence" value="ECO:0007669"/>
    <property type="project" value="UniProtKB-KW"/>
</dbReference>
<dbReference type="Gene3D" id="1.20.1070.10">
    <property type="entry name" value="Rhodopsin 7-helix transmembrane proteins"/>
    <property type="match status" value="1"/>
</dbReference>
<keyword evidence="2" id="KW-1003">Cell membrane</keyword>
<evidence type="ECO:0000256" key="7">
    <source>
        <dbReference type="ARBA" id="ARBA00023170"/>
    </source>
</evidence>
<dbReference type="PANTHER" id="PTHR24248:SF120">
    <property type="entry name" value="G-PROTEIN COUPLED RECEPTORS FAMILY 1 PROFILE DOMAIN-CONTAINING PROTEIN"/>
    <property type="match status" value="1"/>
</dbReference>
<dbReference type="GO" id="GO:0071880">
    <property type="term" value="P:adenylate cyclase-activating adrenergic receptor signaling pathway"/>
    <property type="evidence" value="ECO:0007669"/>
    <property type="project" value="TreeGrafter"/>
</dbReference>
<evidence type="ECO:0000313" key="11">
    <source>
        <dbReference type="EMBL" id="KAJ8046277.1"/>
    </source>
</evidence>
<evidence type="ECO:0000259" key="10">
    <source>
        <dbReference type="PROSITE" id="PS50262"/>
    </source>
</evidence>
<comment type="caution">
    <text evidence="11">The sequence shown here is derived from an EMBL/GenBank/DDBJ whole genome shotgun (WGS) entry which is preliminary data.</text>
</comment>
<name>A0A9Q1CIW4_HOLLE</name>
<evidence type="ECO:0000256" key="5">
    <source>
        <dbReference type="ARBA" id="ARBA00023040"/>
    </source>
</evidence>
<evidence type="ECO:0000256" key="6">
    <source>
        <dbReference type="ARBA" id="ARBA00023136"/>
    </source>
</evidence>
<keyword evidence="7 11" id="KW-0675">Receptor</keyword>
<feature type="transmembrane region" description="Helical" evidence="9">
    <location>
        <begin position="76"/>
        <end position="95"/>
    </location>
</feature>
<organism evidence="11 12">
    <name type="scientific">Holothuria leucospilota</name>
    <name type="common">Black long sea cucumber</name>
    <name type="synonym">Mertensiothuria leucospilota</name>
    <dbReference type="NCBI Taxonomy" id="206669"/>
    <lineage>
        <taxon>Eukaryota</taxon>
        <taxon>Metazoa</taxon>
        <taxon>Echinodermata</taxon>
        <taxon>Eleutherozoa</taxon>
        <taxon>Echinozoa</taxon>
        <taxon>Holothuroidea</taxon>
        <taxon>Aspidochirotacea</taxon>
        <taxon>Aspidochirotida</taxon>
        <taxon>Holothuriidae</taxon>
        <taxon>Holothuria</taxon>
    </lineage>
</organism>
<dbReference type="EMBL" id="JAIZAY010000002">
    <property type="protein sequence ID" value="KAJ8046277.1"/>
    <property type="molecule type" value="Genomic_DNA"/>
</dbReference>
<keyword evidence="3 9" id="KW-0812">Transmembrane</keyword>
<evidence type="ECO:0000256" key="9">
    <source>
        <dbReference type="SAM" id="Phobius"/>
    </source>
</evidence>
<dbReference type="InterPro" id="IPR017452">
    <property type="entry name" value="GPCR_Rhodpsn_7TM"/>
</dbReference>
<keyword evidence="12" id="KW-1185">Reference proteome</keyword>
<evidence type="ECO:0000256" key="8">
    <source>
        <dbReference type="ARBA" id="ARBA00023224"/>
    </source>
</evidence>
<dbReference type="PROSITE" id="PS50262">
    <property type="entry name" value="G_PROTEIN_RECEP_F1_2"/>
    <property type="match status" value="1"/>
</dbReference>
<dbReference type="GO" id="GO:0005886">
    <property type="term" value="C:plasma membrane"/>
    <property type="evidence" value="ECO:0007669"/>
    <property type="project" value="UniProtKB-SubCell"/>
</dbReference>
<sequence>MIIVGVYTLVTVTAILGNLLVILSYIFNRFVRSKMANVFILNLSISDFLVGSVVMFCDVLVIILGRWPFGNVACSIWLSTHYFAINMSIVTICVISIDRLFLVSDVLKYRRNESNVTSLCIVAGVWIYSVFFTALYATTTEDITYPTQRRGGELRCLVATQNAHNMFISVMLENLDFAVPLLLIIVINVTVAFKVHRKLNNPKLNTSHSTQRALNTLGSRSKFYEVSSQHDNGFVNVSYIGDSCDRLSHHQDDRNEGNHKIDGVRGNGSMETSILATEWMSFASDISNKLQRNTKRKIKGPKQEECCKAAKSLIVLTSVYISCWLPFHILVFLQSWKIFEAEETIWEILQRLTWFNSVINPFLYAKMNIRYRLGILKILCFRKNYQIRINRLTNTL</sequence>
<evidence type="ECO:0000256" key="3">
    <source>
        <dbReference type="ARBA" id="ARBA00022692"/>
    </source>
</evidence>
<proteinExistence type="predicted"/>
<evidence type="ECO:0000256" key="1">
    <source>
        <dbReference type="ARBA" id="ARBA00004651"/>
    </source>
</evidence>
<feature type="transmembrane region" description="Helical" evidence="9">
    <location>
        <begin position="6"/>
        <end position="27"/>
    </location>
</feature>
<evidence type="ECO:0000256" key="2">
    <source>
        <dbReference type="ARBA" id="ARBA00022475"/>
    </source>
</evidence>
<dbReference type="Pfam" id="PF00001">
    <property type="entry name" value="7tm_1"/>
    <property type="match status" value="1"/>
</dbReference>
<dbReference type="SUPFAM" id="SSF81321">
    <property type="entry name" value="Family A G protein-coupled receptor-like"/>
    <property type="match status" value="1"/>
</dbReference>
<feature type="transmembrane region" description="Helical" evidence="9">
    <location>
        <begin position="313"/>
        <end position="336"/>
    </location>
</feature>
<protein>
    <submittedName>
        <fullName evidence="11">Histamine H4 receptor</fullName>
    </submittedName>
</protein>
<feature type="transmembrane region" description="Helical" evidence="9">
    <location>
        <begin position="116"/>
        <end position="137"/>
    </location>
</feature>
<dbReference type="GO" id="GO:0043410">
    <property type="term" value="P:positive regulation of MAPK cascade"/>
    <property type="evidence" value="ECO:0007669"/>
    <property type="project" value="TreeGrafter"/>
</dbReference>
<keyword evidence="4 9" id="KW-1133">Transmembrane helix</keyword>
<dbReference type="Proteomes" id="UP001152320">
    <property type="component" value="Chromosome 2"/>
</dbReference>
<dbReference type="SMART" id="SM01381">
    <property type="entry name" value="7TM_GPCR_Srsx"/>
    <property type="match status" value="1"/>
</dbReference>
<evidence type="ECO:0000256" key="4">
    <source>
        <dbReference type="ARBA" id="ARBA00022989"/>
    </source>
</evidence>
<comment type="subcellular location">
    <subcellularLocation>
        <location evidence="1">Cell membrane</location>
        <topology evidence="1">Multi-pass membrane protein</topology>
    </subcellularLocation>
</comment>
<evidence type="ECO:0000313" key="12">
    <source>
        <dbReference type="Proteomes" id="UP001152320"/>
    </source>
</evidence>